<dbReference type="AlphaFoldDB" id="A0A1Q8CWM8"/>
<keyword evidence="3" id="KW-1185">Reference proteome</keyword>
<evidence type="ECO:0000313" key="3">
    <source>
        <dbReference type="Proteomes" id="UP000185596"/>
    </source>
</evidence>
<name>A0A1Q8CWM8_9PSEU</name>
<sequence length="299" mass="31322">MLRRVGLSLLVAALALFGLAPAASAGSLFPATIPLPNGFQPEGIAIGPGPVAYLGSLADGSIYKVDLVTGRGRIVSTGPGTPSVGMKTDARGRLFVAGGAAGNARVVDTRSGRVLASYQLASGTAFVNDVVLTPTAAWFTDSLNPVLYRLPLSGGRLPARAEVVPLTGDLVYQQGFNANGIARTPDGRDLLVVQSNTGSLFRVERNGVTHRVAVPITLTNGDGLLLRGRTLYVVQNRLNTVTALRVRGDSTTVVDQITDPRFDVPTTVGYFAGRLYLPNARFGTPPGPTTEYQVVAVRP</sequence>
<feature type="signal peptide" evidence="1">
    <location>
        <begin position="1"/>
        <end position="25"/>
    </location>
</feature>
<proteinExistence type="predicted"/>
<evidence type="ECO:0000313" key="2">
    <source>
        <dbReference type="EMBL" id="OLF18750.1"/>
    </source>
</evidence>
<comment type="caution">
    <text evidence="2">The sequence shown here is derived from an EMBL/GenBank/DDBJ whole genome shotgun (WGS) entry which is preliminary data.</text>
</comment>
<keyword evidence="1" id="KW-0732">Signal</keyword>
<organism evidence="2 3">
    <name type="scientific">Actinophytocola xanthii</name>
    <dbReference type="NCBI Taxonomy" id="1912961"/>
    <lineage>
        <taxon>Bacteria</taxon>
        <taxon>Bacillati</taxon>
        <taxon>Actinomycetota</taxon>
        <taxon>Actinomycetes</taxon>
        <taxon>Pseudonocardiales</taxon>
        <taxon>Pseudonocardiaceae</taxon>
    </lineage>
</organism>
<dbReference type="OrthoDB" id="504981at2"/>
<dbReference type="InterPro" id="IPR011042">
    <property type="entry name" value="6-blade_b-propeller_TolB-like"/>
</dbReference>
<accession>A0A1Q8CWM8</accession>
<dbReference type="SUPFAM" id="SSF63829">
    <property type="entry name" value="Calcium-dependent phosphotriesterase"/>
    <property type="match status" value="1"/>
</dbReference>
<dbReference type="EMBL" id="MSIE01000005">
    <property type="protein sequence ID" value="OLF18750.1"/>
    <property type="molecule type" value="Genomic_DNA"/>
</dbReference>
<gene>
    <name evidence="2" type="ORF">BU204_04400</name>
</gene>
<dbReference type="STRING" id="1912961.BU204_04400"/>
<feature type="chain" id="PRO_5012299517" evidence="1">
    <location>
        <begin position="26"/>
        <end position="299"/>
    </location>
</feature>
<reference evidence="2 3" key="1">
    <citation type="submission" date="2016-12" db="EMBL/GenBank/DDBJ databases">
        <title>The draft genome sequence of Actinophytocola sp. 11-183.</title>
        <authorList>
            <person name="Wang W."/>
            <person name="Yuan L."/>
        </authorList>
    </citation>
    <scope>NUCLEOTIDE SEQUENCE [LARGE SCALE GENOMIC DNA]</scope>
    <source>
        <strain evidence="2 3">11-183</strain>
    </source>
</reference>
<dbReference type="Gene3D" id="2.120.10.30">
    <property type="entry name" value="TolB, C-terminal domain"/>
    <property type="match status" value="1"/>
</dbReference>
<protein>
    <submittedName>
        <fullName evidence="2">Superoxide dismutase</fullName>
    </submittedName>
</protein>
<dbReference type="RefSeq" id="WP_075124235.1">
    <property type="nucleotide sequence ID" value="NZ_MSIE01000005.1"/>
</dbReference>
<dbReference type="Proteomes" id="UP000185596">
    <property type="component" value="Unassembled WGS sequence"/>
</dbReference>
<evidence type="ECO:0000256" key="1">
    <source>
        <dbReference type="SAM" id="SignalP"/>
    </source>
</evidence>